<feature type="region of interest" description="Disordered" evidence="1">
    <location>
        <begin position="36"/>
        <end position="67"/>
    </location>
</feature>
<protein>
    <submittedName>
        <fullName evidence="2">Uncharacterized protein</fullName>
    </submittedName>
</protein>
<dbReference type="EnsemblMetazoa" id="ADIR009558-RA">
    <property type="protein sequence ID" value="ADIR009558-PA"/>
    <property type="gene ID" value="ADIR009558"/>
</dbReference>
<dbReference type="AlphaFoldDB" id="A0A182NPH3"/>
<accession>A0A182NPH3</accession>
<keyword evidence="3" id="KW-1185">Reference proteome</keyword>
<dbReference type="Proteomes" id="UP000075884">
    <property type="component" value="Unassembled WGS sequence"/>
</dbReference>
<proteinExistence type="predicted"/>
<reference evidence="3" key="1">
    <citation type="submission" date="2013-03" db="EMBL/GenBank/DDBJ databases">
        <title>The Genome Sequence of Anopheles dirus WRAIR2.</title>
        <authorList>
            <consortium name="The Broad Institute Genomics Platform"/>
            <person name="Neafsey D.E."/>
            <person name="Walton C."/>
            <person name="Walker B."/>
            <person name="Young S.K."/>
            <person name="Zeng Q."/>
            <person name="Gargeya S."/>
            <person name="Fitzgerald M."/>
            <person name="Haas B."/>
            <person name="Abouelleil A."/>
            <person name="Allen A.W."/>
            <person name="Alvarado L."/>
            <person name="Arachchi H.M."/>
            <person name="Berlin A.M."/>
            <person name="Chapman S.B."/>
            <person name="Gainer-Dewar J."/>
            <person name="Goldberg J."/>
            <person name="Griggs A."/>
            <person name="Gujja S."/>
            <person name="Hansen M."/>
            <person name="Howarth C."/>
            <person name="Imamovic A."/>
            <person name="Ireland A."/>
            <person name="Larimer J."/>
            <person name="McCowan C."/>
            <person name="Murphy C."/>
            <person name="Pearson M."/>
            <person name="Poon T.W."/>
            <person name="Priest M."/>
            <person name="Roberts A."/>
            <person name="Saif S."/>
            <person name="Shea T."/>
            <person name="Sisk P."/>
            <person name="Sykes S."/>
            <person name="Wortman J."/>
            <person name="Nusbaum C."/>
            <person name="Birren B."/>
        </authorList>
    </citation>
    <scope>NUCLEOTIDE SEQUENCE [LARGE SCALE GENOMIC DNA]</scope>
    <source>
        <strain evidence="3">WRAIR2</strain>
    </source>
</reference>
<organism evidence="2 3">
    <name type="scientific">Anopheles dirus</name>
    <dbReference type="NCBI Taxonomy" id="7168"/>
    <lineage>
        <taxon>Eukaryota</taxon>
        <taxon>Metazoa</taxon>
        <taxon>Ecdysozoa</taxon>
        <taxon>Arthropoda</taxon>
        <taxon>Hexapoda</taxon>
        <taxon>Insecta</taxon>
        <taxon>Pterygota</taxon>
        <taxon>Neoptera</taxon>
        <taxon>Endopterygota</taxon>
        <taxon>Diptera</taxon>
        <taxon>Nematocera</taxon>
        <taxon>Culicoidea</taxon>
        <taxon>Culicidae</taxon>
        <taxon>Anophelinae</taxon>
        <taxon>Anopheles</taxon>
    </lineage>
</organism>
<reference evidence="2" key="2">
    <citation type="submission" date="2020-05" db="UniProtKB">
        <authorList>
            <consortium name="EnsemblMetazoa"/>
        </authorList>
    </citation>
    <scope>IDENTIFICATION</scope>
    <source>
        <strain evidence="2">WRAIR2</strain>
    </source>
</reference>
<name>A0A182NPH3_9DIPT</name>
<evidence type="ECO:0000256" key="1">
    <source>
        <dbReference type="SAM" id="MobiDB-lite"/>
    </source>
</evidence>
<feature type="compositionally biased region" description="Basic and acidic residues" evidence="1">
    <location>
        <begin position="55"/>
        <end position="67"/>
    </location>
</feature>
<evidence type="ECO:0000313" key="3">
    <source>
        <dbReference type="Proteomes" id="UP000075884"/>
    </source>
</evidence>
<sequence>METVTIKFSGILHAKYHHKISTFHILLHYPHTHKFHKIQSSGQEHANGLGPTLNHRNERPDSKRNNN</sequence>
<dbReference type="VEuPathDB" id="VectorBase:ADIR009558"/>
<evidence type="ECO:0000313" key="2">
    <source>
        <dbReference type="EnsemblMetazoa" id="ADIR009558-PA"/>
    </source>
</evidence>